<evidence type="ECO:0000313" key="2">
    <source>
        <dbReference type="EMBL" id="CAB4139546.1"/>
    </source>
</evidence>
<sequence>MSVGRTPIGKQVPLRLSDDLKARAEAEATRRGISLAELMRTALEHELERGPVEVAGQGAIEALRAEGYTVEK</sequence>
<evidence type="ECO:0000259" key="1">
    <source>
        <dbReference type="Pfam" id="PF01402"/>
    </source>
</evidence>
<dbReference type="SUPFAM" id="SSF47598">
    <property type="entry name" value="Ribbon-helix-helix"/>
    <property type="match status" value="1"/>
</dbReference>
<dbReference type="GO" id="GO:0006355">
    <property type="term" value="P:regulation of DNA-templated transcription"/>
    <property type="evidence" value="ECO:0007669"/>
    <property type="project" value="InterPro"/>
</dbReference>
<protein>
    <submittedName>
        <fullName evidence="2">Ribbon-helix-helix protein, CopG</fullName>
    </submittedName>
</protein>
<feature type="domain" description="Ribbon-helix-helix protein CopG" evidence="1">
    <location>
        <begin position="11"/>
        <end position="49"/>
    </location>
</feature>
<name>A0A6J5M387_9CAUD</name>
<reference evidence="2" key="1">
    <citation type="submission" date="2020-04" db="EMBL/GenBank/DDBJ databases">
        <authorList>
            <person name="Chiriac C."/>
            <person name="Salcher M."/>
            <person name="Ghai R."/>
            <person name="Kavagutti S V."/>
        </authorList>
    </citation>
    <scope>NUCLEOTIDE SEQUENCE</scope>
</reference>
<accession>A0A6J5M387</accession>
<dbReference type="InterPro" id="IPR002145">
    <property type="entry name" value="CopG"/>
</dbReference>
<gene>
    <name evidence="2" type="ORF">UFOVP349_50</name>
</gene>
<proteinExistence type="predicted"/>
<organism evidence="2">
    <name type="scientific">uncultured Caudovirales phage</name>
    <dbReference type="NCBI Taxonomy" id="2100421"/>
    <lineage>
        <taxon>Viruses</taxon>
        <taxon>Duplodnaviria</taxon>
        <taxon>Heunggongvirae</taxon>
        <taxon>Uroviricota</taxon>
        <taxon>Caudoviricetes</taxon>
        <taxon>Peduoviridae</taxon>
        <taxon>Maltschvirus</taxon>
        <taxon>Maltschvirus maltsch</taxon>
    </lineage>
</organism>
<dbReference type="CDD" id="cd21631">
    <property type="entry name" value="RHH_CopG_NikR-like"/>
    <property type="match status" value="1"/>
</dbReference>
<dbReference type="EMBL" id="LR796357">
    <property type="protein sequence ID" value="CAB4139546.1"/>
    <property type="molecule type" value="Genomic_DNA"/>
</dbReference>
<dbReference type="Pfam" id="PF01402">
    <property type="entry name" value="RHH_1"/>
    <property type="match status" value="1"/>
</dbReference>
<dbReference type="InterPro" id="IPR010985">
    <property type="entry name" value="Ribbon_hlx_hlx"/>
</dbReference>